<dbReference type="EMBL" id="JACBZT010000001">
    <property type="protein sequence ID" value="NYJ08434.1"/>
    <property type="molecule type" value="Genomic_DNA"/>
</dbReference>
<evidence type="ECO:0008006" key="3">
    <source>
        <dbReference type="Google" id="ProtNLM"/>
    </source>
</evidence>
<sequence length="111" mass="11599">MGADAASAFLVGRLALEGRTPRVVLKASTRGPLRGTAVHVFAVADDRLWLVQPRLLGEPAIASVPLGDVAGGSVLPGSPPVVELRLGGRTVRYRALEDLDRCEEFVAALSG</sequence>
<comment type="caution">
    <text evidence="1">The sequence shown here is derived from an EMBL/GenBank/DDBJ whole genome shotgun (WGS) entry which is preliminary data.</text>
</comment>
<evidence type="ECO:0000313" key="1">
    <source>
        <dbReference type="EMBL" id="NYJ08434.1"/>
    </source>
</evidence>
<dbReference type="AlphaFoldDB" id="A0A853CK48"/>
<proteinExistence type="predicted"/>
<reference evidence="1 2" key="1">
    <citation type="submission" date="2020-07" db="EMBL/GenBank/DDBJ databases">
        <title>Sequencing the genomes of 1000 actinobacteria strains.</title>
        <authorList>
            <person name="Klenk H.-P."/>
        </authorList>
    </citation>
    <scope>NUCLEOTIDE SEQUENCE [LARGE SCALE GENOMIC DNA]</scope>
    <source>
        <strain evidence="1 2">DSM 104001</strain>
    </source>
</reference>
<name>A0A853CK48_9ACTN</name>
<dbReference type="Proteomes" id="UP000541969">
    <property type="component" value="Unassembled WGS sequence"/>
</dbReference>
<keyword evidence="2" id="KW-1185">Reference proteome</keyword>
<organism evidence="1 2">
    <name type="scientific">Petropleomorpha daqingensis</name>
    <dbReference type="NCBI Taxonomy" id="2026353"/>
    <lineage>
        <taxon>Bacteria</taxon>
        <taxon>Bacillati</taxon>
        <taxon>Actinomycetota</taxon>
        <taxon>Actinomycetes</taxon>
        <taxon>Geodermatophilales</taxon>
        <taxon>Geodermatophilaceae</taxon>
        <taxon>Petropleomorpha</taxon>
    </lineage>
</organism>
<protein>
    <recommendedName>
        <fullName evidence="3">PH domain-containing protein</fullName>
    </recommendedName>
</protein>
<dbReference type="RefSeq" id="WP_179721022.1">
    <property type="nucleotide sequence ID" value="NZ_JACBZT010000001.1"/>
</dbReference>
<evidence type="ECO:0000313" key="2">
    <source>
        <dbReference type="Proteomes" id="UP000541969"/>
    </source>
</evidence>
<gene>
    <name evidence="1" type="ORF">GGQ55_004712</name>
</gene>
<accession>A0A853CK48</accession>